<dbReference type="AlphaFoldDB" id="A0A556VC24"/>
<evidence type="ECO:0000313" key="2">
    <source>
        <dbReference type="Proteomes" id="UP000319801"/>
    </source>
</evidence>
<gene>
    <name evidence="1" type="ORF">Baya_15572</name>
</gene>
<protein>
    <submittedName>
        <fullName evidence="1">Cysteine-rich motor neuron 1 protein</fullName>
    </submittedName>
</protein>
<sequence>MPCSGYLILREGEKCGEWIEGACENGLVCVLTEPPSEFYAIGACTRLSNCNCSEFQCPPRRRNVMCYGLALDPCGCCSHCSRLVGQVCGGPSWRYADRMYDINNPEPEPEPVRVCNEWSCEVQGCECVCKYRKCEETNPPLYEEACCSILRQSGCQNATCSEISPPDCPEDSFLSQPHTEPGQCCPAIPAMCTCNFKTCTPKPKYCIQGGYPRLVMKGNGHPGTCCDRYECVKEED</sequence>
<name>A0A556VC24_BAGYA</name>
<organism evidence="1 2">
    <name type="scientific">Bagarius yarrelli</name>
    <name type="common">Goonch</name>
    <name type="synonym">Bagrus yarrelli</name>
    <dbReference type="NCBI Taxonomy" id="175774"/>
    <lineage>
        <taxon>Eukaryota</taxon>
        <taxon>Metazoa</taxon>
        <taxon>Chordata</taxon>
        <taxon>Craniata</taxon>
        <taxon>Vertebrata</taxon>
        <taxon>Euteleostomi</taxon>
        <taxon>Actinopterygii</taxon>
        <taxon>Neopterygii</taxon>
        <taxon>Teleostei</taxon>
        <taxon>Ostariophysi</taxon>
        <taxon>Siluriformes</taxon>
        <taxon>Sisoridae</taxon>
        <taxon>Sisorinae</taxon>
        <taxon>Bagarius</taxon>
    </lineage>
</organism>
<proteinExistence type="predicted"/>
<evidence type="ECO:0000313" key="1">
    <source>
        <dbReference type="EMBL" id="TTJ69856.1"/>
    </source>
</evidence>
<accession>A0A556VC24</accession>
<dbReference type="Proteomes" id="UP000319801">
    <property type="component" value="Unassembled WGS sequence"/>
</dbReference>
<comment type="caution">
    <text evidence="1">The sequence shown here is derived from an EMBL/GenBank/DDBJ whole genome shotgun (WGS) entry which is preliminary data.</text>
</comment>
<dbReference type="EMBL" id="VCAZ01000223">
    <property type="protein sequence ID" value="TTJ69856.1"/>
    <property type="molecule type" value="Genomic_DNA"/>
</dbReference>
<reference evidence="1 2" key="1">
    <citation type="journal article" date="2019" name="Genome Biol. Evol.">
        <title>Whole-Genome Sequencing of the Giant Devil Catfish, Bagarius yarrelli.</title>
        <authorList>
            <person name="Jiang W."/>
            <person name="Lv Y."/>
            <person name="Cheng L."/>
            <person name="Yang K."/>
            <person name="Chao B."/>
            <person name="Wang X."/>
            <person name="Li Y."/>
            <person name="Pan X."/>
            <person name="You X."/>
            <person name="Zhang Y."/>
            <person name="Yang J."/>
            <person name="Li J."/>
            <person name="Zhang X."/>
            <person name="Liu S."/>
            <person name="Sun C."/>
            <person name="Yang J."/>
            <person name="Shi Q."/>
        </authorList>
    </citation>
    <scope>NUCLEOTIDE SEQUENCE [LARGE SCALE GENOMIC DNA]</scope>
    <source>
        <strain evidence="1">JWS20170419001</strain>
        <tissue evidence="1">Muscle</tissue>
    </source>
</reference>
<keyword evidence="2" id="KW-1185">Reference proteome</keyword>
<dbReference type="OrthoDB" id="5976811at2759"/>